<name>A0A7X3FP47_9HYPH</name>
<dbReference type="AlphaFoldDB" id="A0A7X3FP47"/>
<dbReference type="Proteomes" id="UP000438106">
    <property type="component" value="Unassembled WGS sequence"/>
</dbReference>
<dbReference type="Pfam" id="PF00188">
    <property type="entry name" value="CAP"/>
    <property type="match status" value="1"/>
</dbReference>
<feature type="domain" description="SCP" evidence="1">
    <location>
        <begin position="80"/>
        <end position="178"/>
    </location>
</feature>
<proteinExistence type="predicted"/>
<evidence type="ECO:0000259" key="1">
    <source>
        <dbReference type="Pfam" id="PF00188"/>
    </source>
</evidence>
<evidence type="ECO:0000313" key="3">
    <source>
        <dbReference type="Proteomes" id="UP000438106"/>
    </source>
</evidence>
<accession>A0A7X3FP47</accession>
<dbReference type="EMBL" id="WQRF01000001">
    <property type="protein sequence ID" value="MVS98026.1"/>
    <property type="molecule type" value="Genomic_DNA"/>
</dbReference>
<dbReference type="InterPro" id="IPR014044">
    <property type="entry name" value="CAP_dom"/>
</dbReference>
<dbReference type="InterPro" id="IPR035940">
    <property type="entry name" value="CAP_sf"/>
</dbReference>
<comment type="caution">
    <text evidence="2">The sequence shown here is derived from an EMBL/GenBank/DDBJ whole genome shotgun (WGS) entry which is preliminary data.</text>
</comment>
<organism evidence="2 3">
    <name type="scientific">Devosia marina</name>
    <dbReference type="NCBI Taxonomy" id="2683198"/>
    <lineage>
        <taxon>Bacteria</taxon>
        <taxon>Pseudomonadati</taxon>
        <taxon>Pseudomonadota</taxon>
        <taxon>Alphaproteobacteria</taxon>
        <taxon>Hyphomicrobiales</taxon>
        <taxon>Devosiaceae</taxon>
        <taxon>Devosia</taxon>
    </lineage>
</organism>
<keyword evidence="3" id="KW-1185">Reference proteome</keyword>
<gene>
    <name evidence="2" type="ORF">GO014_03170</name>
</gene>
<sequence length="181" mass="18302">MRAKVLTARSQDARISPGRKNMSKIISKLAKSAAAAGTVLALAACSSFGGATAPAALAPALSARMDQPNARLDSQQAIGLINAYRATRGVAPLTADSGLNATAQALASQYAQTGAAPTKPQALVQMKLSAGYSSFAETFSGWRNNAADAVGLAAPASKAGVAVAYNPSSSYGVYWVLVLGN</sequence>
<dbReference type="SUPFAM" id="SSF55797">
    <property type="entry name" value="PR-1-like"/>
    <property type="match status" value="1"/>
</dbReference>
<reference evidence="2 3" key="1">
    <citation type="submission" date="2019-12" db="EMBL/GenBank/DDBJ databases">
        <title>Devosia maris sp. nov., isolated from the deep seawater.</title>
        <authorList>
            <person name="Liu Y."/>
        </authorList>
    </citation>
    <scope>NUCLEOTIDE SEQUENCE [LARGE SCALE GENOMIC DNA]</scope>
    <source>
        <strain evidence="2 3">L53-10-65</strain>
    </source>
</reference>
<protein>
    <submittedName>
        <fullName evidence="2">CAP domain-containing protein</fullName>
    </submittedName>
</protein>
<dbReference type="Gene3D" id="3.40.33.10">
    <property type="entry name" value="CAP"/>
    <property type="match status" value="1"/>
</dbReference>
<evidence type="ECO:0000313" key="2">
    <source>
        <dbReference type="EMBL" id="MVS98026.1"/>
    </source>
</evidence>